<dbReference type="InterPro" id="IPR053175">
    <property type="entry name" value="DHMBA_Reg_Transcription_Factor"/>
</dbReference>
<dbReference type="GO" id="GO:0008270">
    <property type="term" value="F:zinc ion binding"/>
    <property type="evidence" value="ECO:0007669"/>
    <property type="project" value="InterPro"/>
</dbReference>
<proteinExistence type="predicted"/>
<keyword evidence="4" id="KW-1185">Reference proteome</keyword>
<feature type="domain" description="Zn(2)-C6 fungal-type" evidence="2">
    <location>
        <begin position="10"/>
        <end position="38"/>
    </location>
</feature>
<dbReference type="PANTHER" id="PTHR38791">
    <property type="entry name" value="ZN(II)2CYS6 TRANSCRIPTION FACTOR (EUROFUNG)-RELATED-RELATED"/>
    <property type="match status" value="1"/>
</dbReference>
<dbReference type="SUPFAM" id="SSF57701">
    <property type="entry name" value="Zn2/Cys6 DNA-binding domain"/>
    <property type="match status" value="1"/>
</dbReference>
<reference evidence="3 4" key="1">
    <citation type="journal article" date="2018" name="PLoS Pathog.">
        <title>Evolution of structural diversity of trichothecenes, a family of toxins produced by plant pathogenic and entomopathogenic fungi.</title>
        <authorList>
            <person name="Proctor R.H."/>
            <person name="McCormick S.P."/>
            <person name="Kim H.S."/>
            <person name="Cardoza R.E."/>
            <person name="Stanley A.M."/>
            <person name="Lindo L."/>
            <person name="Kelly A."/>
            <person name="Brown D.W."/>
            <person name="Lee T."/>
            <person name="Vaughan M.M."/>
            <person name="Alexander N.J."/>
            <person name="Busman M."/>
            <person name="Gutierrez S."/>
        </authorList>
    </citation>
    <scope>NUCLEOTIDE SEQUENCE [LARGE SCALE GENOMIC DNA]</scope>
    <source>
        <strain evidence="3 4">NRRL 13405</strain>
    </source>
</reference>
<dbReference type="PROSITE" id="PS50048">
    <property type="entry name" value="ZN2_CY6_FUNGAL_2"/>
    <property type="match status" value="1"/>
</dbReference>
<dbReference type="Proteomes" id="UP000265631">
    <property type="component" value="Unassembled WGS sequence"/>
</dbReference>
<dbReference type="PANTHER" id="PTHR38791:SF1">
    <property type="entry name" value="TRANSCRIPTION FACTOR, PUTATIVE-RELATED"/>
    <property type="match status" value="1"/>
</dbReference>
<gene>
    <name evidence="3" type="ORF">FIE12Z_1235</name>
</gene>
<dbReference type="InterPro" id="IPR036864">
    <property type="entry name" value="Zn2-C6_fun-type_DNA-bd_sf"/>
</dbReference>
<name>A0A395N3H7_9HYPO</name>
<accession>A0A395N3H7</accession>
<dbReference type="PROSITE" id="PS00463">
    <property type="entry name" value="ZN2_CY6_FUNGAL_1"/>
    <property type="match status" value="1"/>
</dbReference>
<evidence type="ECO:0000256" key="1">
    <source>
        <dbReference type="ARBA" id="ARBA00023242"/>
    </source>
</evidence>
<dbReference type="Pfam" id="PF00172">
    <property type="entry name" value="Zn_clus"/>
    <property type="match status" value="1"/>
</dbReference>
<dbReference type="InterPro" id="IPR001138">
    <property type="entry name" value="Zn2Cys6_DnaBD"/>
</dbReference>
<dbReference type="CDD" id="cd00067">
    <property type="entry name" value="GAL4"/>
    <property type="match status" value="1"/>
</dbReference>
<protein>
    <submittedName>
        <fullName evidence="3">Arginine metabolism regulation protein ii</fullName>
    </submittedName>
</protein>
<dbReference type="EMBL" id="PXXK01000027">
    <property type="protein sequence ID" value="RFN54447.1"/>
    <property type="molecule type" value="Genomic_DNA"/>
</dbReference>
<evidence type="ECO:0000259" key="2">
    <source>
        <dbReference type="PROSITE" id="PS50048"/>
    </source>
</evidence>
<dbReference type="SMART" id="SM00066">
    <property type="entry name" value="GAL4"/>
    <property type="match status" value="1"/>
</dbReference>
<keyword evidence="1" id="KW-0539">Nucleus</keyword>
<dbReference type="AlphaFoldDB" id="A0A395N3H7"/>
<dbReference type="GO" id="GO:0000981">
    <property type="term" value="F:DNA-binding transcription factor activity, RNA polymerase II-specific"/>
    <property type="evidence" value="ECO:0007669"/>
    <property type="project" value="InterPro"/>
</dbReference>
<comment type="caution">
    <text evidence="3">The sequence shown here is derived from an EMBL/GenBank/DDBJ whole genome shotgun (WGS) entry which is preliminary data.</text>
</comment>
<dbReference type="Gene3D" id="4.10.240.10">
    <property type="entry name" value="Zn(2)-C6 fungal-type DNA-binding domain"/>
    <property type="match status" value="1"/>
</dbReference>
<sequence length="430" mass="48026">MVFPGTLSRGCTRCRKRRVKCDGRRPGCERCEKYKAPCPGYERPLAVRYYGKPGETLEREQPAGSSTSHTFAIEGGYKEGGEGGTIIRFKSPVLINPVLRQPQPSLEEESLTFFLHEYCVHPSQGVLRGHLDFLEGMYRNSDPKKYYGAALHSVNRDLSVANRESLKEETLTSLMLLGIVEQVPSLMSKQPMKCLVIPENQVDMTSPVMRLASVVAHCGDFYRAARQITTSDEPPAMQKIMLVKVLQQALAIAQGLAMAEEETMPPQQTTEKRPEGQTIAAFSSQWTAATWCFFASCMIVFFTMVYKCSILLLGLAPLDDQEKQLAETTAGISDMALKKTIHVFCQALPYVFGEVDARGRPLAQPRRQIAVMYHMVWPLSVAIASMHSTPQQIALCKMRLDMIRDLYGLKLAWYSVGLARDVLGLNDVET</sequence>
<evidence type="ECO:0000313" key="4">
    <source>
        <dbReference type="Proteomes" id="UP000265631"/>
    </source>
</evidence>
<dbReference type="STRING" id="2594813.A0A395N3H7"/>
<evidence type="ECO:0000313" key="3">
    <source>
        <dbReference type="EMBL" id="RFN54447.1"/>
    </source>
</evidence>
<organism evidence="3 4">
    <name type="scientific">Fusarium flagelliforme</name>
    <dbReference type="NCBI Taxonomy" id="2675880"/>
    <lineage>
        <taxon>Eukaryota</taxon>
        <taxon>Fungi</taxon>
        <taxon>Dikarya</taxon>
        <taxon>Ascomycota</taxon>
        <taxon>Pezizomycotina</taxon>
        <taxon>Sordariomycetes</taxon>
        <taxon>Hypocreomycetidae</taxon>
        <taxon>Hypocreales</taxon>
        <taxon>Nectriaceae</taxon>
        <taxon>Fusarium</taxon>
        <taxon>Fusarium incarnatum-equiseti species complex</taxon>
    </lineage>
</organism>